<proteinExistence type="predicted"/>
<evidence type="ECO:0000313" key="1">
    <source>
        <dbReference type="EMBL" id="MBB2975894.1"/>
    </source>
</evidence>
<dbReference type="Proteomes" id="UP000529310">
    <property type="component" value="Unassembled WGS sequence"/>
</dbReference>
<dbReference type="AlphaFoldDB" id="A0A7W4YMU9"/>
<dbReference type="RefSeq" id="WP_165141254.1">
    <property type="nucleotide sequence ID" value="NZ_CP049255.1"/>
</dbReference>
<gene>
    <name evidence="1" type="ORF">FHX49_001461</name>
</gene>
<sequence>MVYVLHGGPRAGQIVDDLPNNYRIDKPQESPQTVEVFDGLMADVARWRPMFG</sequence>
<protein>
    <submittedName>
        <fullName evidence="1">Uncharacterized protein</fullName>
    </submittedName>
</protein>
<dbReference type="EMBL" id="JACHWQ010000003">
    <property type="protein sequence ID" value="MBB2975894.1"/>
    <property type="molecule type" value="Genomic_DNA"/>
</dbReference>
<organism evidence="1 2">
    <name type="scientific">Microbacterium endophyticum</name>
    <dbReference type="NCBI Taxonomy" id="1526412"/>
    <lineage>
        <taxon>Bacteria</taxon>
        <taxon>Bacillati</taxon>
        <taxon>Actinomycetota</taxon>
        <taxon>Actinomycetes</taxon>
        <taxon>Micrococcales</taxon>
        <taxon>Microbacteriaceae</taxon>
        <taxon>Microbacterium</taxon>
    </lineage>
</organism>
<name>A0A7W4YMU9_9MICO</name>
<evidence type="ECO:0000313" key="2">
    <source>
        <dbReference type="Proteomes" id="UP000529310"/>
    </source>
</evidence>
<accession>A0A7W4YMU9</accession>
<reference evidence="1 2" key="1">
    <citation type="submission" date="2020-08" db="EMBL/GenBank/DDBJ databases">
        <title>Sequencing the genomes of 1000 actinobacteria strains.</title>
        <authorList>
            <person name="Klenk H.-P."/>
        </authorList>
    </citation>
    <scope>NUCLEOTIDE SEQUENCE [LARGE SCALE GENOMIC DNA]</scope>
    <source>
        <strain evidence="1 2">DSM 27099</strain>
    </source>
</reference>
<comment type="caution">
    <text evidence="1">The sequence shown here is derived from an EMBL/GenBank/DDBJ whole genome shotgun (WGS) entry which is preliminary data.</text>
</comment>
<keyword evidence="2" id="KW-1185">Reference proteome</keyword>